<evidence type="ECO:0000313" key="2">
    <source>
        <dbReference type="Proteomes" id="UP000012073"/>
    </source>
</evidence>
<dbReference type="GeneID" id="17319602"/>
<dbReference type="Gramene" id="CDF32228">
    <property type="protein sequence ID" value="CDF32228"/>
    <property type="gene ID" value="CHC_T00007607001"/>
</dbReference>
<dbReference type="EMBL" id="HG001460">
    <property type="protein sequence ID" value="CDF32228.1"/>
    <property type="molecule type" value="Genomic_DNA"/>
</dbReference>
<dbReference type="AlphaFoldDB" id="R7Q2V8"/>
<dbReference type="Proteomes" id="UP000012073">
    <property type="component" value="Unassembled WGS sequence"/>
</dbReference>
<dbReference type="RefSeq" id="XP_005711893.1">
    <property type="nucleotide sequence ID" value="XM_005711836.1"/>
</dbReference>
<accession>R7Q2V8</accession>
<evidence type="ECO:0000313" key="1">
    <source>
        <dbReference type="EMBL" id="CDF32228.1"/>
    </source>
</evidence>
<keyword evidence="2" id="KW-1185">Reference proteome</keyword>
<dbReference type="KEGG" id="ccp:CHC_T00007607001"/>
<gene>
    <name evidence="1" type="ORF">CHC_T00007607001</name>
</gene>
<reference evidence="2" key="1">
    <citation type="journal article" date="2013" name="Proc. Natl. Acad. Sci. U.S.A.">
        <title>Genome structure and metabolic features in the red seaweed Chondrus crispus shed light on evolution of the Archaeplastida.</title>
        <authorList>
            <person name="Collen J."/>
            <person name="Porcel B."/>
            <person name="Carre W."/>
            <person name="Ball S.G."/>
            <person name="Chaparro C."/>
            <person name="Tonon T."/>
            <person name="Barbeyron T."/>
            <person name="Michel G."/>
            <person name="Noel B."/>
            <person name="Valentin K."/>
            <person name="Elias M."/>
            <person name="Artiguenave F."/>
            <person name="Arun A."/>
            <person name="Aury J.M."/>
            <person name="Barbosa-Neto J.F."/>
            <person name="Bothwell J.H."/>
            <person name="Bouget F.Y."/>
            <person name="Brillet L."/>
            <person name="Cabello-Hurtado F."/>
            <person name="Capella-Gutierrez S."/>
            <person name="Charrier B."/>
            <person name="Cladiere L."/>
            <person name="Cock J.M."/>
            <person name="Coelho S.M."/>
            <person name="Colleoni C."/>
            <person name="Czjzek M."/>
            <person name="Da Silva C."/>
            <person name="Delage L."/>
            <person name="Denoeud F."/>
            <person name="Deschamps P."/>
            <person name="Dittami S.M."/>
            <person name="Gabaldon T."/>
            <person name="Gachon C.M."/>
            <person name="Groisillier A."/>
            <person name="Herve C."/>
            <person name="Jabbari K."/>
            <person name="Katinka M."/>
            <person name="Kloareg B."/>
            <person name="Kowalczyk N."/>
            <person name="Labadie K."/>
            <person name="Leblanc C."/>
            <person name="Lopez P.J."/>
            <person name="McLachlan D.H."/>
            <person name="Meslet-Cladiere L."/>
            <person name="Moustafa A."/>
            <person name="Nehr Z."/>
            <person name="Nyvall Collen P."/>
            <person name="Panaud O."/>
            <person name="Partensky F."/>
            <person name="Poulain J."/>
            <person name="Rensing S.A."/>
            <person name="Rousvoal S."/>
            <person name="Samson G."/>
            <person name="Symeonidi A."/>
            <person name="Weissenbach J."/>
            <person name="Zambounis A."/>
            <person name="Wincker P."/>
            <person name="Boyen C."/>
        </authorList>
    </citation>
    <scope>NUCLEOTIDE SEQUENCE [LARGE SCALE GENOMIC DNA]</scope>
    <source>
        <strain evidence="2">cv. Stackhouse</strain>
    </source>
</reference>
<name>R7Q2V8_CHOCR</name>
<organism evidence="1 2">
    <name type="scientific">Chondrus crispus</name>
    <name type="common">Carrageen Irish moss</name>
    <name type="synonym">Polymorpha crispa</name>
    <dbReference type="NCBI Taxonomy" id="2769"/>
    <lineage>
        <taxon>Eukaryota</taxon>
        <taxon>Rhodophyta</taxon>
        <taxon>Florideophyceae</taxon>
        <taxon>Rhodymeniophycidae</taxon>
        <taxon>Gigartinales</taxon>
        <taxon>Gigartinaceae</taxon>
        <taxon>Chondrus</taxon>
    </lineage>
</organism>
<sequence length="104" mass="11550">MLLHGKIGESQIVILSEQRLTHTSPRRSSRSHTLSLPFLCYGQRRNAYRNLCSRVVPDSETRGHLPHAAKSISSECHRVCTRPVLFPSCAEASVSSFSSRSPST</sequence>
<proteinExistence type="predicted"/>
<protein>
    <submittedName>
        <fullName evidence="1">Uncharacterized protein</fullName>
    </submittedName>
</protein>